<dbReference type="InterPro" id="IPR013325">
    <property type="entry name" value="RNA_pol_sigma_r2"/>
</dbReference>
<dbReference type="Gene3D" id="1.10.10.10">
    <property type="entry name" value="Winged helix-like DNA-binding domain superfamily/Winged helix DNA-binding domain"/>
    <property type="match status" value="1"/>
</dbReference>
<keyword evidence="5" id="KW-0804">Transcription</keyword>
<dbReference type="NCBIfam" id="TIGR02937">
    <property type="entry name" value="sigma70-ECF"/>
    <property type="match status" value="1"/>
</dbReference>
<dbReference type="InterPro" id="IPR039425">
    <property type="entry name" value="RNA_pol_sigma-70-like"/>
</dbReference>
<evidence type="ECO:0000313" key="7">
    <source>
        <dbReference type="EMBL" id="MDT0349199.1"/>
    </source>
</evidence>
<dbReference type="EMBL" id="JAVREJ010000003">
    <property type="protein sequence ID" value="MDT0349199.1"/>
    <property type="molecule type" value="Genomic_DNA"/>
</dbReference>
<dbReference type="SUPFAM" id="SSF88659">
    <property type="entry name" value="Sigma3 and sigma4 domains of RNA polymerase sigma factors"/>
    <property type="match status" value="1"/>
</dbReference>
<reference evidence="8" key="1">
    <citation type="submission" date="2023-07" db="EMBL/GenBank/DDBJ databases">
        <title>30 novel species of actinomycetes from the DSMZ collection.</title>
        <authorList>
            <person name="Nouioui I."/>
        </authorList>
    </citation>
    <scope>NUCLEOTIDE SEQUENCE [LARGE SCALE GENOMIC DNA]</scope>
    <source>
        <strain evidence="8">DSM 45834</strain>
    </source>
</reference>
<dbReference type="InterPro" id="IPR013324">
    <property type="entry name" value="RNA_pol_sigma_r3/r4-like"/>
</dbReference>
<evidence type="ECO:0000256" key="4">
    <source>
        <dbReference type="ARBA" id="ARBA00023125"/>
    </source>
</evidence>
<evidence type="ECO:0000256" key="3">
    <source>
        <dbReference type="ARBA" id="ARBA00023082"/>
    </source>
</evidence>
<dbReference type="InterPro" id="IPR007627">
    <property type="entry name" value="RNA_pol_sigma70_r2"/>
</dbReference>
<evidence type="ECO:0000313" key="8">
    <source>
        <dbReference type="Proteomes" id="UP001183202"/>
    </source>
</evidence>
<keyword evidence="2" id="KW-0805">Transcription regulation</keyword>
<organism evidence="7 8">
    <name type="scientific">Pseudonocardia charpentierae</name>
    <dbReference type="NCBI Taxonomy" id="3075545"/>
    <lineage>
        <taxon>Bacteria</taxon>
        <taxon>Bacillati</taxon>
        <taxon>Actinomycetota</taxon>
        <taxon>Actinomycetes</taxon>
        <taxon>Pseudonocardiales</taxon>
        <taxon>Pseudonocardiaceae</taxon>
        <taxon>Pseudonocardia</taxon>
    </lineage>
</organism>
<evidence type="ECO:0000256" key="2">
    <source>
        <dbReference type="ARBA" id="ARBA00023015"/>
    </source>
</evidence>
<dbReference type="PANTHER" id="PTHR43133">
    <property type="entry name" value="RNA POLYMERASE ECF-TYPE SIGMA FACTO"/>
    <property type="match status" value="1"/>
</dbReference>
<sequence length="199" mass="22239">MSTHADSRHRCNVADLLLAARRGDRSAWEQLIDRYSRLIRSVAAEFRLQESDAADVAQNTWLRLFAYAATIRDPEKLAGWLATTARREALTLIRKSRPEVATESAGDDIATPDPSPEDVVVLAETRAAVRRAAAELTGRQRLLVDELFYQPPRSYDEVSRRTGLPVGSIGPTRIRTLRRLHRSLHSAEYGAEYGTARAS</sequence>
<dbReference type="PANTHER" id="PTHR43133:SF8">
    <property type="entry name" value="RNA POLYMERASE SIGMA FACTOR HI_1459-RELATED"/>
    <property type="match status" value="1"/>
</dbReference>
<evidence type="ECO:0000256" key="1">
    <source>
        <dbReference type="ARBA" id="ARBA00010641"/>
    </source>
</evidence>
<dbReference type="InterPro" id="IPR036388">
    <property type="entry name" value="WH-like_DNA-bd_sf"/>
</dbReference>
<evidence type="ECO:0000259" key="6">
    <source>
        <dbReference type="Pfam" id="PF04542"/>
    </source>
</evidence>
<proteinExistence type="inferred from homology"/>
<name>A0ABU2N7D6_9PSEU</name>
<dbReference type="RefSeq" id="WP_311555180.1">
    <property type="nucleotide sequence ID" value="NZ_JAVREJ010000003.1"/>
</dbReference>
<protein>
    <submittedName>
        <fullName evidence="7">Sigma-70 family RNA polymerase sigma factor</fullName>
    </submittedName>
</protein>
<evidence type="ECO:0000256" key="5">
    <source>
        <dbReference type="ARBA" id="ARBA00023163"/>
    </source>
</evidence>
<keyword evidence="8" id="KW-1185">Reference proteome</keyword>
<comment type="similarity">
    <text evidence="1">Belongs to the sigma-70 factor family. ECF subfamily.</text>
</comment>
<dbReference type="Gene3D" id="1.10.1740.10">
    <property type="match status" value="1"/>
</dbReference>
<accession>A0ABU2N7D6</accession>
<dbReference type="InterPro" id="IPR014284">
    <property type="entry name" value="RNA_pol_sigma-70_dom"/>
</dbReference>
<feature type="domain" description="RNA polymerase sigma-70 region 2" evidence="6">
    <location>
        <begin position="31"/>
        <end position="97"/>
    </location>
</feature>
<keyword evidence="4" id="KW-0238">DNA-binding</keyword>
<dbReference type="SUPFAM" id="SSF88946">
    <property type="entry name" value="Sigma2 domain of RNA polymerase sigma factors"/>
    <property type="match status" value="1"/>
</dbReference>
<gene>
    <name evidence="7" type="ORF">RM445_06640</name>
</gene>
<keyword evidence="3" id="KW-0731">Sigma factor</keyword>
<comment type="caution">
    <text evidence="7">The sequence shown here is derived from an EMBL/GenBank/DDBJ whole genome shotgun (WGS) entry which is preliminary data.</text>
</comment>
<dbReference type="Pfam" id="PF04542">
    <property type="entry name" value="Sigma70_r2"/>
    <property type="match status" value="1"/>
</dbReference>
<dbReference type="Proteomes" id="UP001183202">
    <property type="component" value="Unassembled WGS sequence"/>
</dbReference>